<keyword evidence="1" id="KW-0472">Membrane</keyword>
<dbReference type="KEGG" id="ccal:108625816"/>
<keyword evidence="2" id="KW-1185">Reference proteome</keyword>
<feature type="transmembrane region" description="Helical" evidence="1">
    <location>
        <begin position="74"/>
        <end position="94"/>
    </location>
</feature>
<gene>
    <name evidence="3" type="primary">LOC108625816</name>
</gene>
<dbReference type="Proteomes" id="UP000694925">
    <property type="component" value="Unplaced"/>
</dbReference>
<dbReference type="PANTHER" id="PTHR35268">
    <property type="entry name" value="PROTEIN CCSMST1"/>
    <property type="match status" value="1"/>
</dbReference>
<dbReference type="InterPro" id="IPR029160">
    <property type="entry name" value="UQCC4"/>
</dbReference>
<evidence type="ECO:0000313" key="3">
    <source>
        <dbReference type="RefSeq" id="XP_017881606.1"/>
    </source>
</evidence>
<dbReference type="Pfam" id="PF15013">
    <property type="entry name" value="CCSMST1"/>
    <property type="match status" value="1"/>
</dbReference>
<keyword evidence="1" id="KW-0812">Transmembrane</keyword>
<evidence type="ECO:0000256" key="1">
    <source>
        <dbReference type="SAM" id="Phobius"/>
    </source>
</evidence>
<protein>
    <submittedName>
        <fullName evidence="3">Uncharacterized protein LOC108625816</fullName>
    </submittedName>
</protein>
<keyword evidence="1" id="KW-1133">Transmembrane helix</keyword>
<dbReference type="PANTHER" id="PTHR35268:SF1">
    <property type="entry name" value="UBIQUINOL-CYTOCHROME-C REDUCTASE COMPLEX ASSEMBLY FACTOR 4"/>
    <property type="match status" value="1"/>
</dbReference>
<accession>A0AAJ7J074</accession>
<dbReference type="GeneID" id="108625816"/>
<name>A0AAJ7J074_9HYME</name>
<proteinExistence type="predicted"/>
<reference evidence="3" key="1">
    <citation type="submission" date="2025-08" db="UniProtKB">
        <authorList>
            <consortium name="RefSeq"/>
        </authorList>
    </citation>
    <scope>IDENTIFICATION</scope>
    <source>
        <tissue evidence="3">Whole body</tissue>
    </source>
</reference>
<organism evidence="2 3">
    <name type="scientific">Ceratina calcarata</name>
    <dbReference type="NCBI Taxonomy" id="156304"/>
    <lineage>
        <taxon>Eukaryota</taxon>
        <taxon>Metazoa</taxon>
        <taxon>Ecdysozoa</taxon>
        <taxon>Arthropoda</taxon>
        <taxon>Hexapoda</taxon>
        <taxon>Insecta</taxon>
        <taxon>Pterygota</taxon>
        <taxon>Neoptera</taxon>
        <taxon>Endopterygota</taxon>
        <taxon>Hymenoptera</taxon>
        <taxon>Apocrita</taxon>
        <taxon>Aculeata</taxon>
        <taxon>Apoidea</taxon>
        <taxon>Anthophila</taxon>
        <taxon>Apidae</taxon>
        <taxon>Ceratina</taxon>
        <taxon>Zadontomerus</taxon>
    </lineage>
</organism>
<evidence type="ECO:0000313" key="2">
    <source>
        <dbReference type="Proteomes" id="UP000694925"/>
    </source>
</evidence>
<dbReference type="RefSeq" id="XP_017881606.1">
    <property type="nucleotide sequence ID" value="XM_018026117.2"/>
</dbReference>
<sequence>MIRIKLVKNMLQIKNKKILLQKRCALPQILSTAKYSASKKDKIDEEFDKPIKFSTSKAATFPAAYTNVGPDEPWYQAPVIGISLMIFMIYFCILREENDIDEKMVEGIPPEILEQIYGKPKPKK</sequence>
<dbReference type="AlphaFoldDB" id="A0AAJ7J074"/>